<organism evidence="1 2">
    <name type="scientific">Fusarium longipes</name>
    <dbReference type="NCBI Taxonomy" id="694270"/>
    <lineage>
        <taxon>Eukaryota</taxon>
        <taxon>Fungi</taxon>
        <taxon>Dikarya</taxon>
        <taxon>Ascomycota</taxon>
        <taxon>Pezizomycotina</taxon>
        <taxon>Sordariomycetes</taxon>
        <taxon>Hypocreomycetidae</taxon>
        <taxon>Hypocreales</taxon>
        <taxon>Nectriaceae</taxon>
        <taxon>Fusarium</taxon>
    </lineage>
</organism>
<dbReference type="AlphaFoldDB" id="A0A395SY91"/>
<proteinExistence type="predicted"/>
<comment type="caution">
    <text evidence="1">The sequence shown here is derived from an EMBL/GenBank/DDBJ whole genome shotgun (WGS) entry which is preliminary data.</text>
</comment>
<sequence length="186" mass="21539">MSHSTKISCASENWRSSTSLAKEMALALEQTTIPAFFKSSRRLKKIHQKVLANIKDKREEIEAMAARDIRQNAKDLAETSRRSKVAVEKMTHAITIFYNKRVEHLYQRRDRAWEALGRKGGVKNHKTKQFLITLRHSAGLRAWWLNQRKDTMIQELQDAVDKLHLSFFMARLTDGGKEPNNIFAFA</sequence>
<gene>
    <name evidence="1" type="ORF">FLONG3_4370</name>
</gene>
<dbReference type="OrthoDB" id="5036815at2759"/>
<accession>A0A395SY91</accession>
<name>A0A395SY91_9HYPO</name>
<reference evidence="1 2" key="1">
    <citation type="journal article" date="2018" name="PLoS Pathog.">
        <title>Evolution of structural diversity of trichothecenes, a family of toxins produced by plant pathogenic and entomopathogenic fungi.</title>
        <authorList>
            <person name="Proctor R.H."/>
            <person name="McCormick S.P."/>
            <person name="Kim H.S."/>
            <person name="Cardoza R.E."/>
            <person name="Stanley A.M."/>
            <person name="Lindo L."/>
            <person name="Kelly A."/>
            <person name="Brown D.W."/>
            <person name="Lee T."/>
            <person name="Vaughan M.M."/>
            <person name="Alexander N.J."/>
            <person name="Busman M."/>
            <person name="Gutierrez S."/>
        </authorList>
    </citation>
    <scope>NUCLEOTIDE SEQUENCE [LARGE SCALE GENOMIC DNA]</scope>
    <source>
        <strain evidence="1 2">NRRL 20695</strain>
    </source>
</reference>
<keyword evidence="2" id="KW-1185">Reference proteome</keyword>
<evidence type="ECO:0000313" key="2">
    <source>
        <dbReference type="Proteomes" id="UP000266234"/>
    </source>
</evidence>
<dbReference type="EMBL" id="PXOG01000092">
    <property type="protein sequence ID" value="RGP77451.1"/>
    <property type="molecule type" value="Genomic_DNA"/>
</dbReference>
<protein>
    <submittedName>
        <fullName evidence="1">Uncharacterized protein</fullName>
    </submittedName>
</protein>
<evidence type="ECO:0000313" key="1">
    <source>
        <dbReference type="EMBL" id="RGP77451.1"/>
    </source>
</evidence>
<dbReference type="Proteomes" id="UP000266234">
    <property type="component" value="Unassembled WGS sequence"/>
</dbReference>